<evidence type="ECO:0000313" key="3">
    <source>
        <dbReference type="Proteomes" id="UP001271769"/>
    </source>
</evidence>
<comment type="caution">
    <text evidence="2">The sequence shown here is derived from an EMBL/GenBank/DDBJ whole genome shotgun (WGS) entry which is preliminary data.</text>
</comment>
<feature type="chain" id="PRO_5046629901" evidence="1">
    <location>
        <begin position="23"/>
        <end position="111"/>
    </location>
</feature>
<organism evidence="2 3">
    <name type="scientific">Dongia rigui</name>
    <dbReference type="NCBI Taxonomy" id="940149"/>
    <lineage>
        <taxon>Bacteria</taxon>
        <taxon>Pseudomonadati</taxon>
        <taxon>Pseudomonadota</taxon>
        <taxon>Alphaproteobacteria</taxon>
        <taxon>Rhodospirillales</taxon>
        <taxon>Dongiaceae</taxon>
        <taxon>Dongia</taxon>
    </lineage>
</organism>
<reference evidence="2 3" key="1">
    <citation type="journal article" date="2013" name="Antonie Van Leeuwenhoek">
        <title>Dongia rigui sp. nov., isolated from freshwater of a large wetland in Korea.</title>
        <authorList>
            <person name="Baik K.S."/>
            <person name="Hwang Y.M."/>
            <person name="Choi J.S."/>
            <person name="Kwon J."/>
            <person name="Seong C.N."/>
        </authorList>
    </citation>
    <scope>NUCLEOTIDE SEQUENCE [LARGE SCALE GENOMIC DNA]</scope>
    <source>
        <strain evidence="2 3">04SU4-P</strain>
    </source>
</reference>
<gene>
    <name evidence="2" type="ORF">SMD31_20800</name>
</gene>
<name>A0ABU5E474_9PROT</name>
<keyword evidence="1" id="KW-0732">Signal</keyword>
<evidence type="ECO:0000256" key="1">
    <source>
        <dbReference type="SAM" id="SignalP"/>
    </source>
</evidence>
<proteinExistence type="predicted"/>
<evidence type="ECO:0000313" key="2">
    <source>
        <dbReference type="EMBL" id="MDY0874391.1"/>
    </source>
</evidence>
<accession>A0ABU5E474</accession>
<keyword evidence="3" id="KW-1185">Reference proteome</keyword>
<feature type="signal peptide" evidence="1">
    <location>
        <begin position="1"/>
        <end position="22"/>
    </location>
</feature>
<protein>
    <submittedName>
        <fullName evidence="2">Uncharacterized protein</fullName>
    </submittedName>
</protein>
<dbReference type="EMBL" id="JAXCLX010000004">
    <property type="protein sequence ID" value="MDY0874391.1"/>
    <property type="molecule type" value="Genomic_DNA"/>
</dbReference>
<dbReference type="RefSeq" id="WP_320502858.1">
    <property type="nucleotide sequence ID" value="NZ_JAXCLX010000004.1"/>
</dbReference>
<sequence length="111" mass="11775">MMRIGLMVSAAILAAATVSARADDLRPPLEKQFFDYFAGECDSALKTQAQARGKKLDQGGLGESIENYCACTSQAVVSHLSAGEIIAFANNPESEPGASKMKPFFAQCQGK</sequence>
<dbReference type="Proteomes" id="UP001271769">
    <property type="component" value="Unassembled WGS sequence"/>
</dbReference>